<feature type="binding site" evidence="8">
    <location>
        <position position="68"/>
    </location>
    <ligand>
        <name>Zn(2+)</name>
        <dbReference type="ChEBI" id="CHEBI:29105"/>
        <label>2</label>
        <note>catalytic</note>
    </ligand>
</feature>
<comment type="function">
    <text evidence="8">Zinc phosphodiesterase, which displays some tRNA 3'-processing endonuclease activity. Probably involved in tRNA maturation, by removing a 3'-trailer from precursor tRNA.</text>
</comment>
<comment type="catalytic activity">
    <reaction evidence="8">
        <text>Endonucleolytic cleavage of RNA, removing extra 3' nucleotides from tRNA precursor, generating 3' termini of tRNAs. A 3'-hydroxy group is left at the tRNA terminus and a 5'-phosphoryl group is left at the trailer molecule.</text>
        <dbReference type="EC" id="3.1.26.11"/>
    </reaction>
</comment>
<keyword evidence="2 8" id="KW-0819">tRNA processing</keyword>
<dbReference type="PANTHER" id="PTHR46018">
    <property type="entry name" value="ZINC PHOSPHODIESTERASE ELAC PROTEIN 1"/>
    <property type="match status" value="1"/>
</dbReference>
<comment type="cofactor">
    <cofactor evidence="8">
        <name>Zn(2+)</name>
        <dbReference type="ChEBI" id="CHEBI:29105"/>
    </cofactor>
    <text evidence="8">Binds 2 Zn(2+) ions.</text>
</comment>
<feature type="binding site" evidence="8">
    <location>
        <position position="65"/>
    </location>
    <ligand>
        <name>Zn(2+)</name>
        <dbReference type="ChEBI" id="CHEBI:29105"/>
        <label>1</label>
        <note>catalytic</note>
    </ligand>
</feature>
<evidence type="ECO:0000256" key="1">
    <source>
        <dbReference type="ARBA" id="ARBA00011738"/>
    </source>
</evidence>
<evidence type="ECO:0000256" key="3">
    <source>
        <dbReference type="ARBA" id="ARBA00022722"/>
    </source>
</evidence>
<feature type="binding site" evidence="8">
    <location>
        <position position="211"/>
    </location>
    <ligand>
        <name>Zn(2+)</name>
        <dbReference type="ChEBI" id="CHEBI:29105"/>
        <label>1</label>
        <note>catalytic</note>
    </ligand>
</feature>
<evidence type="ECO:0000256" key="8">
    <source>
        <dbReference type="HAMAP-Rule" id="MF_01818"/>
    </source>
</evidence>
<evidence type="ECO:0000256" key="7">
    <source>
        <dbReference type="ARBA" id="ARBA00022833"/>
    </source>
</evidence>
<evidence type="ECO:0000256" key="5">
    <source>
        <dbReference type="ARBA" id="ARBA00022759"/>
    </source>
</evidence>
<feature type="binding site" evidence="8">
    <location>
        <position position="63"/>
    </location>
    <ligand>
        <name>Zn(2+)</name>
        <dbReference type="ChEBI" id="CHEBI:29105"/>
        <label>1</label>
        <note>catalytic</note>
    </ligand>
</feature>
<gene>
    <name evidence="8" type="primary">rnz</name>
    <name evidence="10" type="ORF">EV189_2901</name>
</gene>
<feature type="binding site" evidence="8">
    <location>
        <position position="211"/>
    </location>
    <ligand>
        <name>Zn(2+)</name>
        <dbReference type="ChEBI" id="CHEBI:29105"/>
        <label>2</label>
        <note>catalytic</note>
    </ligand>
</feature>
<reference evidence="10 11" key="1">
    <citation type="submission" date="2019-02" db="EMBL/GenBank/DDBJ databases">
        <title>Genomic Encyclopedia of Type Strains, Phase IV (KMG-IV): sequencing the most valuable type-strain genomes for metagenomic binning, comparative biology and taxonomic classification.</title>
        <authorList>
            <person name="Goeker M."/>
        </authorList>
    </citation>
    <scope>NUCLEOTIDE SEQUENCE [LARGE SCALE GENOMIC DNA]</scope>
    <source>
        <strain evidence="10 11">DSM 45622</strain>
    </source>
</reference>
<dbReference type="AlphaFoldDB" id="A0A4Q7NS40"/>
<dbReference type="GO" id="GO:0008270">
    <property type="term" value="F:zinc ion binding"/>
    <property type="evidence" value="ECO:0007669"/>
    <property type="project" value="UniProtKB-UniRule"/>
</dbReference>
<feature type="domain" description="Metallo-beta-lactamase" evidence="9">
    <location>
        <begin position="20"/>
        <end position="146"/>
    </location>
</feature>
<proteinExistence type="inferred from homology"/>
<dbReference type="OrthoDB" id="9800940at2"/>
<protein>
    <recommendedName>
        <fullName evidence="8">Ribonuclease Z</fullName>
        <shortName evidence="8">RNase Z</shortName>
        <ecNumber evidence="8">3.1.26.11</ecNumber>
    </recommendedName>
    <alternativeName>
        <fullName evidence="8">tRNA 3 endonuclease</fullName>
    </alternativeName>
    <alternativeName>
        <fullName evidence="8">tRNase Z</fullName>
    </alternativeName>
</protein>
<dbReference type="SUPFAM" id="SSF56281">
    <property type="entry name" value="Metallo-hydrolase/oxidoreductase"/>
    <property type="match status" value="1"/>
</dbReference>
<evidence type="ECO:0000259" key="9">
    <source>
        <dbReference type="Pfam" id="PF00753"/>
    </source>
</evidence>
<organism evidence="10 11">
    <name type="scientific">Motilibacter rhizosphaerae</name>
    <dbReference type="NCBI Taxonomy" id="598652"/>
    <lineage>
        <taxon>Bacteria</taxon>
        <taxon>Bacillati</taxon>
        <taxon>Actinomycetota</taxon>
        <taxon>Actinomycetes</taxon>
        <taxon>Motilibacterales</taxon>
        <taxon>Motilibacteraceae</taxon>
        <taxon>Motilibacter</taxon>
    </lineage>
</organism>
<evidence type="ECO:0000313" key="11">
    <source>
        <dbReference type="Proteomes" id="UP000293638"/>
    </source>
</evidence>
<keyword evidence="11" id="KW-1185">Reference proteome</keyword>
<dbReference type="InterPro" id="IPR013471">
    <property type="entry name" value="RNase_Z/BN"/>
</dbReference>
<keyword evidence="3 8" id="KW-0540">Nuclease</keyword>
<dbReference type="RefSeq" id="WP_130493585.1">
    <property type="nucleotide sequence ID" value="NZ_SGXD01000003.1"/>
</dbReference>
<comment type="subunit">
    <text evidence="1 8">Homodimer.</text>
</comment>
<dbReference type="EC" id="3.1.26.11" evidence="8"/>
<comment type="caution">
    <text evidence="10">The sequence shown here is derived from an EMBL/GenBank/DDBJ whole genome shotgun (WGS) entry which is preliminary data.</text>
</comment>
<keyword evidence="4 8" id="KW-0479">Metal-binding</keyword>
<accession>A0A4Q7NS40</accession>
<comment type="similarity">
    <text evidence="8">Belongs to the RNase Z family.</text>
</comment>
<keyword evidence="6 8" id="KW-0378">Hydrolase</keyword>
<dbReference type="CDD" id="cd07717">
    <property type="entry name" value="RNaseZ_ZiPD-like_MBL-fold"/>
    <property type="match status" value="1"/>
</dbReference>
<dbReference type="EMBL" id="SGXD01000003">
    <property type="protein sequence ID" value="RZS87470.1"/>
    <property type="molecule type" value="Genomic_DNA"/>
</dbReference>
<dbReference type="Pfam" id="PF00753">
    <property type="entry name" value="Lactamase_B"/>
    <property type="match status" value="1"/>
</dbReference>
<dbReference type="GO" id="GO:0042781">
    <property type="term" value="F:3'-tRNA processing endoribonuclease activity"/>
    <property type="evidence" value="ECO:0007669"/>
    <property type="project" value="UniProtKB-UniRule"/>
</dbReference>
<dbReference type="InterPro" id="IPR001279">
    <property type="entry name" value="Metallo-B-lactamas"/>
</dbReference>
<dbReference type="Gene3D" id="3.60.15.10">
    <property type="entry name" value="Ribonuclease Z/Hydroxyacylglutathione hydrolase-like"/>
    <property type="match status" value="1"/>
</dbReference>
<sequence>MSGRELVVLGTASQVPTRTRAHNGYLLRWDGDRVLVDPGEGTQRQLLLAGLSAAHVDRVCLTHGHGDHCLGLPGIVQRRLLDGATTPLDLHYPAAAAPVVEGLLAATGPAAQTVRRHPVDPPPPGGTVVARTPRWTLSAHALDHRVPAVAWRFAEPDGVRFDPAALTAAGISGPAVGRLAAEGVLEVAGRQVRVEEVSVRRRGQVVAVVMDTRPCAGAVEAARDADLLVCEATFLARDAELADAYAHCTAAQAAGIARDAGAHRLLLTHFSQRYGDDGGPFEDEARAVFPDAGAARDLDVVALPARRG</sequence>
<feature type="binding site" evidence="8">
    <location>
        <position position="269"/>
    </location>
    <ligand>
        <name>Zn(2+)</name>
        <dbReference type="ChEBI" id="CHEBI:29105"/>
        <label>2</label>
        <note>catalytic</note>
    </ligand>
</feature>
<dbReference type="PANTHER" id="PTHR46018:SF2">
    <property type="entry name" value="ZINC PHOSPHODIESTERASE ELAC PROTEIN 1"/>
    <property type="match status" value="1"/>
</dbReference>
<keyword evidence="5 8" id="KW-0255">Endonuclease</keyword>
<evidence type="ECO:0000313" key="10">
    <source>
        <dbReference type="EMBL" id="RZS87470.1"/>
    </source>
</evidence>
<dbReference type="HAMAP" id="MF_01818">
    <property type="entry name" value="RNase_Z_BN"/>
    <property type="match status" value="1"/>
</dbReference>
<name>A0A4Q7NS40_9ACTN</name>
<feature type="binding site" evidence="8">
    <location>
        <position position="144"/>
    </location>
    <ligand>
        <name>Zn(2+)</name>
        <dbReference type="ChEBI" id="CHEBI:29105"/>
        <label>1</label>
        <note>catalytic</note>
    </ligand>
</feature>
<dbReference type="InterPro" id="IPR036866">
    <property type="entry name" value="RibonucZ/Hydroxyglut_hydro"/>
</dbReference>
<evidence type="ECO:0000256" key="4">
    <source>
        <dbReference type="ARBA" id="ARBA00022723"/>
    </source>
</evidence>
<feature type="active site" description="Proton acceptor" evidence="8">
    <location>
        <position position="67"/>
    </location>
</feature>
<keyword evidence="7 8" id="KW-0862">Zinc</keyword>
<evidence type="ECO:0000256" key="6">
    <source>
        <dbReference type="ARBA" id="ARBA00022801"/>
    </source>
</evidence>
<feature type="binding site" evidence="8">
    <location>
        <position position="67"/>
    </location>
    <ligand>
        <name>Zn(2+)</name>
        <dbReference type="ChEBI" id="CHEBI:29105"/>
        <label>2</label>
        <note>catalytic</note>
    </ligand>
</feature>
<dbReference type="Proteomes" id="UP000293638">
    <property type="component" value="Unassembled WGS sequence"/>
</dbReference>
<evidence type="ECO:0000256" key="2">
    <source>
        <dbReference type="ARBA" id="ARBA00022694"/>
    </source>
</evidence>